<evidence type="ECO:0000313" key="1">
    <source>
        <dbReference type="EMBL" id="TYT73283.1"/>
    </source>
</evidence>
<dbReference type="InterPro" id="IPR018841">
    <property type="entry name" value="DUF2442"/>
</dbReference>
<dbReference type="AlphaFoldDB" id="A0A5S5MC39"/>
<dbReference type="OrthoDB" id="598100at2"/>
<name>A0A5S5MC39_9BACT</name>
<accession>A0A5S5MC39</accession>
<dbReference type="Proteomes" id="UP000321899">
    <property type="component" value="Unassembled WGS sequence"/>
</dbReference>
<evidence type="ECO:0000313" key="2">
    <source>
        <dbReference type="Proteomes" id="UP000321899"/>
    </source>
</evidence>
<protein>
    <submittedName>
        <fullName evidence="1">DUF2442 domain-containing protein</fullName>
    </submittedName>
</protein>
<keyword evidence="2" id="KW-1185">Reference proteome</keyword>
<reference evidence="1 2" key="1">
    <citation type="submission" date="2019-06" db="EMBL/GenBank/DDBJ databases">
        <title>Desulfobotulus mexicanus sp. nov., a novel sulfate-reducing bacterium isolated from the sediment of an alkaline crater lake in Mexico.</title>
        <authorList>
            <person name="Hirschler-Rea A."/>
        </authorList>
    </citation>
    <scope>NUCLEOTIDE SEQUENCE [LARGE SCALE GENOMIC DNA]</scope>
    <source>
        <strain evidence="1 2">PAR22N</strain>
    </source>
</reference>
<gene>
    <name evidence="1" type="ORF">FIM25_16025</name>
</gene>
<sequence>MTPRIVEAKYLGDYTLFLRFSDGSEGEINFEQELTGEIFEPLKDIEYFKKFVVNHEVHTVVWPNGADFSPEFLYENIRILA</sequence>
<dbReference type="RefSeq" id="WP_139450867.1">
    <property type="nucleotide sequence ID" value="NZ_VDMB01000038.1"/>
</dbReference>
<proteinExistence type="predicted"/>
<dbReference type="Gene3D" id="3.30.2020.10">
    <property type="entry name" value="NE0471-like N-terminal domain"/>
    <property type="match status" value="1"/>
</dbReference>
<dbReference type="EMBL" id="VDMB01000038">
    <property type="protein sequence ID" value="TYT73283.1"/>
    <property type="molecule type" value="Genomic_DNA"/>
</dbReference>
<dbReference type="Pfam" id="PF10387">
    <property type="entry name" value="DUF2442"/>
    <property type="match status" value="1"/>
</dbReference>
<comment type="caution">
    <text evidence="1">The sequence shown here is derived from an EMBL/GenBank/DDBJ whole genome shotgun (WGS) entry which is preliminary data.</text>
</comment>
<organism evidence="1 2">
    <name type="scientific">Desulfobotulus mexicanus</name>
    <dbReference type="NCBI Taxonomy" id="2586642"/>
    <lineage>
        <taxon>Bacteria</taxon>
        <taxon>Pseudomonadati</taxon>
        <taxon>Thermodesulfobacteriota</taxon>
        <taxon>Desulfobacteria</taxon>
        <taxon>Desulfobacterales</taxon>
        <taxon>Desulfobacteraceae</taxon>
        <taxon>Desulfobotulus</taxon>
    </lineage>
</organism>
<dbReference type="InterPro" id="IPR036782">
    <property type="entry name" value="NE0471-like_N"/>
</dbReference>
<dbReference type="SUPFAM" id="SSF143880">
    <property type="entry name" value="NE0471 N-terminal domain-like"/>
    <property type="match status" value="1"/>
</dbReference>